<keyword evidence="1" id="KW-0472">Membrane</keyword>
<protein>
    <submittedName>
        <fullName evidence="2">Uncharacterized protein</fullName>
    </submittedName>
</protein>
<sequence>MATIRGVDTETIQSWKAQGLIHDNTGDKFAGNTNEILYNQLISENARIMQYIQLLKSQKTTDTQRFQYQSSTSDTLSMVYNGLFMVYFIVLLILCYMLFIKNQVYSRGFKIGIILLFLAYPFVIYPLETWIYIGGNYIYTMLIQAPYGENPIDTYKKDRGDIYVTK</sequence>
<feature type="transmembrane region" description="Helical" evidence="1">
    <location>
        <begin position="111"/>
        <end position="133"/>
    </location>
</feature>
<dbReference type="AlphaFoldDB" id="A0A6C0IBU9"/>
<organism evidence="2">
    <name type="scientific">viral metagenome</name>
    <dbReference type="NCBI Taxonomy" id="1070528"/>
    <lineage>
        <taxon>unclassified sequences</taxon>
        <taxon>metagenomes</taxon>
        <taxon>organismal metagenomes</taxon>
    </lineage>
</organism>
<feature type="transmembrane region" description="Helical" evidence="1">
    <location>
        <begin position="78"/>
        <end position="99"/>
    </location>
</feature>
<evidence type="ECO:0000256" key="1">
    <source>
        <dbReference type="SAM" id="Phobius"/>
    </source>
</evidence>
<evidence type="ECO:0000313" key="2">
    <source>
        <dbReference type="EMBL" id="QHT90484.1"/>
    </source>
</evidence>
<name>A0A6C0IBU9_9ZZZZ</name>
<dbReference type="EMBL" id="MN740154">
    <property type="protein sequence ID" value="QHT90484.1"/>
    <property type="molecule type" value="Genomic_DNA"/>
</dbReference>
<keyword evidence="1" id="KW-1133">Transmembrane helix</keyword>
<keyword evidence="1" id="KW-0812">Transmembrane</keyword>
<accession>A0A6C0IBU9</accession>
<proteinExistence type="predicted"/>
<reference evidence="2" key="1">
    <citation type="journal article" date="2020" name="Nature">
        <title>Giant virus diversity and host interactions through global metagenomics.</title>
        <authorList>
            <person name="Schulz F."/>
            <person name="Roux S."/>
            <person name="Paez-Espino D."/>
            <person name="Jungbluth S."/>
            <person name="Walsh D.A."/>
            <person name="Denef V.J."/>
            <person name="McMahon K.D."/>
            <person name="Konstantinidis K.T."/>
            <person name="Eloe-Fadrosh E.A."/>
            <person name="Kyrpides N.C."/>
            <person name="Woyke T."/>
        </authorList>
    </citation>
    <scope>NUCLEOTIDE SEQUENCE</scope>
    <source>
        <strain evidence="2">GVMAG-M-3300023184-68</strain>
    </source>
</reference>